<dbReference type="InterPro" id="IPR045751">
    <property type="entry name" value="DUF6179"/>
</dbReference>
<evidence type="ECO:0000256" key="1">
    <source>
        <dbReference type="SAM" id="Coils"/>
    </source>
</evidence>
<sequence>MTMANLEKRHLIDNKNLSGESYFTSILHEAYAYGLLNDSEIENIQLQCIKFLAYKSERYNDGESSSIRVEAAESIMKSNLYTIGLYLKSLPDADCAVSELKIGKIPEMYQKGRVLINGKVHSAKHFYIMAKANKVTTLNYTYNATLDEGIGIFFKAYNPDYAAHEVMASIDYQLCNPVTDLTGVEFILKYLENLFIENEFCSYFDAEDIHHLLSGYDEGYKDLLINIFEQVVTATLGRTLANRSVLKLDSLKEEIERLQDELAEDDDYLIALKIRKATEKVLQELRITTLSLHRYIEKSLPRITSSIVNAVRTNTLGKTFVSPTNPDLKPKIQFLSSAKMDDEDYREFINELLICRYSSDKLALIKEKAKSFGDIEDLLFDARLSEEEITSVLDIFRDVEIAELIRRHPFKSSIQAVDLSETEQTLRLYVKSYTDQLTTERQERIFGLVNHLMVDER</sequence>
<proteinExistence type="predicted"/>
<accession>A0A1M5ZD15</accession>
<dbReference type="Proteomes" id="UP000183954">
    <property type="component" value="Unassembled WGS sequence"/>
</dbReference>
<dbReference type="STRING" id="1121420.SAMN02746098_03181"/>
<organism evidence="2 3">
    <name type="scientific">Desulfosporosinus lacus DSM 15449</name>
    <dbReference type="NCBI Taxonomy" id="1121420"/>
    <lineage>
        <taxon>Bacteria</taxon>
        <taxon>Bacillati</taxon>
        <taxon>Bacillota</taxon>
        <taxon>Clostridia</taxon>
        <taxon>Eubacteriales</taxon>
        <taxon>Desulfitobacteriaceae</taxon>
        <taxon>Desulfosporosinus</taxon>
    </lineage>
</organism>
<feature type="coiled-coil region" evidence="1">
    <location>
        <begin position="241"/>
        <end position="268"/>
    </location>
</feature>
<keyword evidence="3" id="KW-1185">Reference proteome</keyword>
<dbReference type="EMBL" id="FQXJ01000011">
    <property type="protein sequence ID" value="SHI22106.1"/>
    <property type="molecule type" value="Genomic_DNA"/>
</dbReference>
<protein>
    <submittedName>
        <fullName evidence="2">Uncharacterized protein</fullName>
    </submittedName>
</protein>
<name>A0A1M5ZD15_9FIRM</name>
<dbReference type="RefSeq" id="WP_242947567.1">
    <property type="nucleotide sequence ID" value="NZ_FQXJ01000011.1"/>
</dbReference>
<reference evidence="3" key="1">
    <citation type="submission" date="2016-11" db="EMBL/GenBank/DDBJ databases">
        <authorList>
            <person name="Varghese N."/>
            <person name="Submissions S."/>
        </authorList>
    </citation>
    <scope>NUCLEOTIDE SEQUENCE [LARGE SCALE GENOMIC DNA]</scope>
    <source>
        <strain evidence="3">DSM 15449</strain>
    </source>
</reference>
<gene>
    <name evidence="2" type="ORF">SAMN02746098_03181</name>
</gene>
<evidence type="ECO:0000313" key="3">
    <source>
        <dbReference type="Proteomes" id="UP000183954"/>
    </source>
</evidence>
<dbReference type="Pfam" id="PF19677">
    <property type="entry name" value="DUF6179"/>
    <property type="match status" value="1"/>
</dbReference>
<keyword evidence="1" id="KW-0175">Coiled coil</keyword>
<evidence type="ECO:0000313" key="2">
    <source>
        <dbReference type="EMBL" id="SHI22106.1"/>
    </source>
</evidence>
<dbReference type="AlphaFoldDB" id="A0A1M5ZD15"/>